<evidence type="ECO:0000313" key="1">
    <source>
        <dbReference type="EMBL" id="MDX5991419.1"/>
    </source>
</evidence>
<dbReference type="RefSeq" id="WP_139202846.1">
    <property type="nucleotide sequence ID" value="NZ_CBCSET010000001.1"/>
</dbReference>
<gene>
    <name evidence="2" type="ORF">SAMN05216575_101370</name>
    <name evidence="1" type="ORF">SIM71_05090</name>
</gene>
<sequence>MEFTEEIAAAFPVGNKIPALLKQALQLLEAHGCVRKRRDGVRYITLHPEPDYSDMCTIAFYTPDAADTALWTGSDDPEVNARLTIFLRTGGDGSWAGLWRDNAGQQKVVHLGSGSGSLMLCILTESIEDLLRLLAIGYNELCWPEHFDRTPREVQADEYGDNSDPPSPTLLRIHVTQTLGLHIPERASEIVQRTESMDAMKSDDPFWNWLKHVRRE</sequence>
<dbReference type="Proteomes" id="UP000182413">
    <property type="component" value="Unassembled WGS sequence"/>
</dbReference>
<name>A0A1G6TZI7_9GAMM</name>
<protein>
    <submittedName>
        <fullName evidence="2">Uncharacterized protein</fullName>
    </submittedName>
</protein>
<organism evidence="2 3">
    <name type="scientific">Ectopseudomonas alcaliphila</name>
    <dbReference type="NCBI Taxonomy" id="101564"/>
    <lineage>
        <taxon>Bacteria</taxon>
        <taxon>Pseudomonadati</taxon>
        <taxon>Pseudomonadota</taxon>
        <taxon>Gammaproteobacteria</taxon>
        <taxon>Pseudomonadales</taxon>
        <taxon>Pseudomonadaceae</taxon>
        <taxon>Ectopseudomonas</taxon>
    </lineage>
</organism>
<evidence type="ECO:0000313" key="2">
    <source>
        <dbReference type="EMBL" id="SDD34530.1"/>
    </source>
</evidence>
<dbReference type="EMBL" id="FNAE01000001">
    <property type="protein sequence ID" value="SDD34530.1"/>
    <property type="molecule type" value="Genomic_DNA"/>
</dbReference>
<dbReference type="Proteomes" id="UP001278050">
    <property type="component" value="Unassembled WGS sequence"/>
</dbReference>
<evidence type="ECO:0000313" key="4">
    <source>
        <dbReference type="Proteomes" id="UP001278050"/>
    </source>
</evidence>
<accession>A0A1G6TZI7</accession>
<proteinExistence type="predicted"/>
<reference evidence="2 3" key="1">
    <citation type="submission" date="2016-10" db="EMBL/GenBank/DDBJ databases">
        <authorList>
            <person name="de Groot N.N."/>
        </authorList>
    </citation>
    <scope>NUCLEOTIDE SEQUENCE [LARGE SCALE GENOMIC DNA]</scope>
    <source>
        <strain evidence="2 3">JCM 10630</strain>
    </source>
</reference>
<evidence type="ECO:0000313" key="3">
    <source>
        <dbReference type="Proteomes" id="UP000182413"/>
    </source>
</evidence>
<keyword evidence="4" id="KW-1185">Reference proteome</keyword>
<reference evidence="1 4" key="2">
    <citation type="submission" date="2023-11" db="EMBL/GenBank/DDBJ databases">
        <title>MicrobeMod: A computational toolkit for identifying prokaryotic methylation and restriction-modification with nanopore sequencing.</title>
        <authorList>
            <person name="Crits-Christoph A."/>
            <person name="Kang S.C."/>
            <person name="Lee H."/>
            <person name="Ostrov N."/>
        </authorList>
    </citation>
    <scope>NUCLEOTIDE SEQUENCE [LARGE SCALE GENOMIC DNA]</scope>
    <source>
        <strain evidence="1 4">ATCC BAA-571</strain>
    </source>
</reference>
<dbReference type="OrthoDB" id="9816539at2"/>
<dbReference type="EMBL" id="JAWXXP010000001">
    <property type="protein sequence ID" value="MDX5991419.1"/>
    <property type="molecule type" value="Genomic_DNA"/>
</dbReference>
<dbReference type="AlphaFoldDB" id="A0A1G6TZI7"/>